<keyword evidence="1" id="KW-0812">Transmembrane</keyword>
<feature type="transmembrane region" description="Helical" evidence="1">
    <location>
        <begin position="20"/>
        <end position="40"/>
    </location>
</feature>
<gene>
    <name evidence="2" type="ORF">TSTA_065360</name>
</gene>
<feature type="transmembrane region" description="Helical" evidence="1">
    <location>
        <begin position="83"/>
        <end position="103"/>
    </location>
</feature>
<dbReference type="GeneID" id="8102010"/>
<organism evidence="2 3">
    <name type="scientific">Talaromyces stipitatus (strain ATCC 10500 / CBS 375.48 / QM 6759 / NRRL 1006)</name>
    <name type="common">Penicillium stipitatum</name>
    <dbReference type="NCBI Taxonomy" id="441959"/>
    <lineage>
        <taxon>Eukaryota</taxon>
        <taxon>Fungi</taxon>
        <taxon>Dikarya</taxon>
        <taxon>Ascomycota</taxon>
        <taxon>Pezizomycotina</taxon>
        <taxon>Eurotiomycetes</taxon>
        <taxon>Eurotiomycetidae</taxon>
        <taxon>Eurotiales</taxon>
        <taxon>Trichocomaceae</taxon>
        <taxon>Talaromyces</taxon>
        <taxon>Talaromyces sect. Talaromyces</taxon>
    </lineage>
</organism>
<dbReference type="Proteomes" id="UP000001745">
    <property type="component" value="Unassembled WGS sequence"/>
</dbReference>
<dbReference type="OrthoDB" id="5344006at2759"/>
<accession>B8LTK2</accession>
<dbReference type="OMA" id="MVCRLYK"/>
<dbReference type="RefSeq" id="XP_002340467.1">
    <property type="nucleotide sequence ID" value="XM_002340426.1"/>
</dbReference>
<feature type="transmembrane region" description="Helical" evidence="1">
    <location>
        <begin position="52"/>
        <end position="76"/>
    </location>
</feature>
<keyword evidence="1" id="KW-1133">Transmembrane helix</keyword>
<keyword evidence="3" id="KW-1185">Reference proteome</keyword>
<sequence length="314" mass="35653">MVNMGSRNIPSPYSPGSFHITRAFIWLSTLIVTGIMIYFIVHLHSDGFKVPYAFLIIIITCFLTLINLLLTTLLYARNSLRPMFSLTINVILFILWTLSLGFLGYSMRGTLRTTCDVNSWGTSTGVMVCRLYKTLFSFTVVAMAFTFIHAVIDGVARKDQRNLLLLEEYDSMNGNSTYGQDYKLHTRNESAIPLATAVVAHEETHPDTNTTRADVYNALGTVRHDDTMAIQQQQYQHPQQQQRQQFQPQDHDVEYYDGIPDVPPATGMRWASAAATRQTPYSPLHTRFDGQQTGYEAFRPQRTTYDEGGYGYRG</sequence>
<evidence type="ECO:0008006" key="4">
    <source>
        <dbReference type="Google" id="ProtNLM"/>
    </source>
</evidence>
<dbReference type="eggNOG" id="ENOG502SNDB">
    <property type="taxonomic scope" value="Eukaryota"/>
</dbReference>
<dbReference type="AlphaFoldDB" id="B8LTK2"/>
<dbReference type="InParanoid" id="B8LTK2"/>
<evidence type="ECO:0000313" key="3">
    <source>
        <dbReference type="Proteomes" id="UP000001745"/>
    </source>
</evidence>
<reference evidence="3" key="1">
    <citation type="journal article" date="2015" name="Genome Announc.">
        <title>Genome sequence of the AIDS-associated pathogen Penicillium marneffei (ATCC18224) and its near taxonomic relative Talaromyces stipitatus (ATCC10500).</title>
        <authorList>
            <person name="Nierman W.C."/>
            <person name="Fedorova-Abrams N.D."/>
            <person name="Andrianopoulos A."/>
        </authorList>
    </citation>
    <scope>NUCLEOTIDE SEQUENCE [LARGE SCALE GENOMIC DNA]</scope>
    <source>
        <strain evidence="3">ATCC 10500 / CBS 375.48 / QM 6759 / NRRL 1006</strain>
    </source>
</reference>
<dbReference type="EMBL" id="EQ962652">
    <property type="protein sequence ID" value="EED23080.1"/>
    <property type="molecule type" value="Genomic_DNA"/>
</dbReference>
<dbReference type="VEuPathDB" id="FungiDB:TSTA_065360"/>
<evidence type="ECO:0000313" key="2">
    <source>
        <dbReference type="EMBL" id="EED23080.1"/>
    </source>
</evidence>
<feature type="transmembrane region" description="Helical" evidence="1">
    <location>
        <begin position="135"/>
        <end position="156"/>
    </location>
</feature>
<protein>
    <recommendedName>
        <fullName evidence="4">MARVEL domain-containing protein</fullName>
    </recommendedName>
</protein>
<keyword evidence="1" id="KW-0472">Membrane</keyword>
<proteinExistence type="predicted"/>
<dbReference type="PhylomeDB" id="B8LTK2"/>
<name>B8LTK2_TALSN</name>
<dbReference type="HOGENOM" id="CLU_082475_0_0_1"/>
<evidence type="ECO:0000256" key="1">
    <source>
        <dbReference type="SAM" id="Phobius"/>
    </source>
</evidence>